<keyword evidence="1" id="KW-0238">DNA-binding</keyword>
<gene>
    <name evidence="3" type="ORF">ACFPZI_04240</name>
</gene>
<evidence type="ECO:0000313" key="3">
    <source>
        <dbReference type="EMBL" id="MFC5851071.1"/>
    </source>
</evidence>
<dbReference type="EMBL" id="JBHSOA010000008">
    <property type="protein sequence ID" value="MFC5851071.1"/>
    <property type="molecule type" value="Genomic_DNA"/>
</dbReference>
<dbReference type="InterPro" id="IPR011010">
    <property type="entry name" value="DNA_brk_join_enz"/>
</dbReference>
<dbReference type="RefSeq" id="WP_381358373.1">
    <property type="nucleotide sequence ID" value="NZ_JBHSOA010000008.1"/>
</dbReference>
<evidence type="ECO:0000313" key="4">
    <source>
        <dbReference type="Proteomes" id="UP001596180"/>
    </source>
</evidence>
<dbReference type="SUPFAM" id="SSF56349">
    <property type="entry name" value="DNA breaking-rejoining enzymes"/>
    <property type="match status" value="1"/>
</dbReference>
<dbReference type="Gene3D" id="1.10.150.130">
    <property type="match status" value="1"/>
</dbReference>
<evidence type="ECO:0000256" key="2">
    <source>
        <dbReference type="SAM" id="MobiDB-lite"/>
    </source>
</evidence>
<organism evidence="3 4">
    <name type="scientific">Streptomyces chlorus</name>
    <dbReference type="NCBI Taxonomy" id="887452"/>
    <lineage>
        <taxon>Bacteria</taxon>
        <taxon>Bacillati</taxon>
        <taxon>Actinomycetota</taxon>
        <taxon>Actinomycetes</taxon>
        <taxon>Kitasatosporales</taxon>
        <taxon>Streptomycetaceae</taxon>
        <taxon>Streptomyces</taxon>
    </lineage>
</organism>
<feature type="region of interest" description="Disordered" evidence="2">
    <location>
        <begin position="123"/>
        <end position="143"/>
    </location>
</feature>
<protein>
    <recommendedName>
        <fullName evidence="5">Core-binding (CB) domain-containing protein</fullName>
    </recommendedName>
</protein>
<comment type="caution">
    <text evidence="3">The sequence shown here is derived from an EMBL/GenBank/DDBJ whole genome shotgun (WGS) entry which is preliminary data.</text>
</comment>
<sequence length="151" mass="16306">MHIVPRLGSRKLNSVTPIVVERFLDELEADGAGRGNRVDIFRALKAILRNAYDKGAMADDPVKGVQEPEFVREKVVIPTDRGARHPATHLFAGRAAWSRSPRLLPPGSGPIWAGRPMARVPAEAAAGPDARRPGPLRSPAHLGRGAFTLIT</sequence>
<name>A0ABW1DR18_9ACTN</name>
<accession>A0ABW1DR18</accession>
<keyword evidence="4" id="KW-1185">Reference proteome</keyword>
<feature type="compositionally biased region" description="Low complexity" evidence="2">
    <location>
        <begin position="123"/>
        <end position="137"/>
    </location>
</feature>
<reference evidence="4" key="1">
    <citation type="journal article" date="2019" name="Int. J. Syst. Evol. Microbiol.">
        <title>The Global Catalogue of Microorganisms (GCM) 10K type strain sequencing project: providing services to taxonomists for standard genome sequencing and annotation.</title>
        <authorList>
            <consortium name="The Broad Institute Genomics Platform"/>
            <consortium name="The Broad Institute Genome Sequencing Center for Infectious Disease"/>
            <person name="Wu L."/>
            <person name="Ma J."/>
        </authorList>
    </citation>
    <scope>NUCLEOTIDE SEQUENCE [LARGE SCALE GENOMIC DNA]</scope>
    <source>
        <strain evidence="4">JCM 10411</strain>
    </source>
</reference>
<proteinExistence type="predicted"/>
<dbReference type="Proteomes" id="UP001596180">
    <property type="component" value="Unassembled WGS sequence"/>
</dbReference>
<evidence type="ECO:0000256" key="1">
    <source>
        <dbReference type="ARBA" id="ARBA00023125"/>
    </source>
</evidence>
<dbReference type="InterPro" id="IPR010998">
    <property type="entry name" value="Integrase_recombinase_N"/>
</dbReference>
<evidence type="ECO:0008006" key="5">
    <source>
        <dbReference type="Google" id="ProtNLM"/>
    </source>
</evidence>